<evidence type="ECO:0000313" key="2">
    <source>
        <dbReference type="EMBL" id="CAB3401941.1"/>
    </source>
</evidence>
<sequence length="160" mass="18496">MNSFCLPVLLLTLSNRSVVGFIDNQNHGDPKYFGYRDAAVADVQRHLGEMRKLIVDNRRDSFSNMFRSTIDPQQAFPPNVNLSQFFENVRQNPSIRNSLQINLVSRPTNFGHGRYEFVYQMKYCQPVDDQCLQRSFNKRAFISNKVNSPSGFAFDSFKNV</sequence>
<name>A0A8S1EJ25_9PELO</name>
<accession>A0A8S1EJ25</accession>
<feature type="chain" id="PRO_5035919604" evidence="1">
    <location>
        <begin position="21"/>
        <end position="160"/>
    </location>
</feature>
<proteinExistence type="predicted"/>
<gene>
    <name evidence="2" type="ORF">CBOVIS_LOCUS4621</name>
</gene>
<dbReference type="Proteomes" id="UP000494206">
    <property type="component" value="Unassembled WGS sequence"/>
</dbReference>
<keyword evidence="1" id="KW-0732">Signal</keyword>
<organism evidence="2 3">
    <name type="scientific">Caenorhabditis bovis</name>
    <dbReference type="NCBI Taxonomy" id="2654633"/>
    <lineage>
        <taxon>Eukaryota</taxon>
        <taxon>Metazoa</taxon>
        <taxon>Ecdysozoa</taxon>
        <taxon>Nematoda</taxon>
        <taxon>Chromadorea</taxon>
        <taxon>Rhabditida</taxon>
        <taxon>Rhabditina</taxon>
        <taxon>Rhabditomorpha</taxon>
        <taxon>Rhabditoidea</taxon>
        <taxon>Rhabditidae</taxon>
        <taxon>Peloderinae</taxon>
        <taxon>Caenorhabditis</taxon>
    </lineage>
</organism>
<dbReference type="EMBL" id="CADEPM010000003">
    <property type="protein sequence ID" value="CAB3401941.1"/>
    <property type="molecule type" value="Genomic_DNA"/>
</dbReference>
<evidence type="ECO:0000313" key="3">
    <source>
        <dbReference type="Proteomes" id="UP000494206"/>
    </source>
</evidence>
<comment type="caution">
    <text evidence="2">The sequence shown here is derived from an EMBL/GenBank/DDBJ whole genome shotgun (WGS) entry which is preliminary data.</text>
</comment>
<dbReference type="AlphaFoldDB" id="A0A8S1EJ25"/>
<evidence type="ECO:0000256" key="1">
    <source>
        <dbReference type="SAM" id="SignalP"/>
    </source>
</evidence>
<keyword evidence="3" id="KW-1185">Reference proteome</keyword>
<reference evidence="2 3" key="1">
    <citation type="submission" date="2020-04" db="EMBL/GenBank/DDBJ databases">
        <authorList>
            <person name="Laetsch R D."/>
            <person name="Stevens L."/>
            <person name="Kumar S."/>
            <person name="Blaxter L. M."/>
        </authorList>
    </citation>
    <scope>NUCLEOTIDE SEQUENCE [LARGE SCALE GENOMIC DNA]</scope>
</reference>
<feature type="signal peptide" evidence="1">
    <location>
        <begin position="1"/>
        <end position="20"/>
    </location>
</feature>
<protein>
    <submittedName>
        <fullName evidence="2">Uncharacterized protein</fullName>
    </submittedName>
</protein>